<feature type="region of interest" description="Disordered" evidence="2">
    <location>
        <begin position="289"/>
        <end position="317"/>
    </location>
</feature>
<evidence type="ECO:0000259" key="3">
    <source>
        <dbReference type="Pfam" id="PF03732"/>
    </source>
</evidence>
<keyword evidence="1" id="KW-0175">Coiled coil</keyword>
<accession>A0A6A6MJN6</accession>
<keyword evidence="5" id="KW-1185">Reference proteome</keyword>
<dbReference type="Proteomes" id="UP000467840">
    <property type="component" value="Chromosome 15"/>
</dbReference>
<organism evidence="4 5">
    <name type="scientific">Hevea brasiliensis</name>
    <name type="common">Para rubber tree</name>
    <name type="synonym">Siphonia brasiliensis</name>
    <dbReference type="NCBI Taxonomy" id="3981"/>
    <lineage>
        <taxon>Eukaryota</taxon>
        <taxon>Viridiplantae</taxon>
        <taxon>Streptophyta</taxon>
        <taxon>Embryophyta</taxon>
        <taxon>Tracheophyta</taxon>
        <taxon>Spermatophyta</taxon>
        <taxon>Magnoliopsida</taxon>
        <taxon>eudicotyledons</taxon>
        <taxon>Gunneridae</taxon>
        <taxon>Pentapetalae</taxon>
        <taxon>rosids</taxon>
        <taxon>fabids</taxon>
        <taxon>Malpighiales</taxon>
        <taxon>Euphorbiaceae</taxon>
        <taxon>Crotonoideae</taxon>
        <taxon>Micrandreae</taxon>
        <taxon>Hevea</taxon>
    </lineage>
</organism>
<proteinExistence type="predicted"/>
<evidence type="ECO:0000313" key="5">
    <source>
        <dbReference type="Proteomes" id="UP000467840"/>
    </source>
</evidence>
<sequence>MTVGIRAFGGGVLSNMADSGEQEQGAGVSMVEEQTSRGRRKGTTKPRDPSRAREDLGDMEVRLAKMERHLITGDDRFEEIESRLMELGEGLEETRGELQAAFSDALERLISENEALKIAHAEEISAIKEKNRLLKEEVERMNDEVKDELVLLKVWWRRRMFDMEKGTCCIKTWDEFKQELKRQLYPEHAADEARAKLRRLTQRGTIREYVKEFSEILLEIPEYPDQELLFFFKDKLQAWAKLEVERRGAQSLATTITITESLLEYKKSEKPKHKDGKCKIMGRRVAARKATKKVRRRERTRSLGMGRKENGAGSTRGMDFMDKVRAIPIPFANSLCIVESSGACMVPLKRKNRGSTLSALQLAKGIRKNEPTFLVALQAKDVSGAMDMPHEPNPSLMERIMEGLQHDPQAK</sequence>
<feature type="region of interest" description="Disordered" evidence="2">
    <location>
        <begin position="10"/>
        <end position="55"/>
    </location>
</feature>
<feature type="coiled-coil region" evidence="1">
    <location>
        <begin position="124"/>
        <end position="151"/>
    </location>
</feature>
<protein>
    <recommendedName>
        <fullName evidence="3">Retrotransposon gag domain-containing protein</fullName>
    </recommendedName>
</protein>
<evidence type="ECO:0000256" key="2">
    <source>
        <dbReference type="SAM" id="MobiDB-lite"/>
    </source>
</evidence>
<dbReference type="EMBL" id="JAAGAX010000005">
    <property type="protein sequence ID" value="KAF2313961.1"/>
    <property type="molecule type" value="Genomic_DNA"/>
</dbReference>
<evidence type="ECO:0000256" key="1">
    <source>
        <dbReference type="SAM" id="Coils"/>
    </source>
</evidence>
<gene>
    <name evidence="4" type="ORF">GH714_020949</name>
</gene>
<feature type="compositionally biased region" description="Basic residues" evidence="2">
    <location>
        <begin position="289"/>
        <end position="299"/>
    </location>
</feature>
<dbReference type="InterPro" id="IPR005162">
    <property type="entry name" value="Retrotrans_gag_dom"/>
</dbReference>
<dbReference type="AlphaFoldDB" id="A0A6A6MJN6"/>
<dbReference type="Pfam" id="PF03732">
    <property type="entry name" value="Retrotrans_gag"/>
    <property type="match status" value="1"/>
</dbReference>
<name>A0A6A6MJN6_HEVBR</name>
<feature type="compositionally biased region" description="Basic and acidic residues" evidence="2">
    <location>
        <begin position="45"/>
        <end position="55"/>
    </location>
</feature>
<comment type="caution">
    <text evidence="4">The sequence shown here is derived from an EMBL/GenBank/DDBJ whole genome shotgun (WGS) entry which is preliminary data.</text>
</comment>
<reference evidence="4 5" key="1">
    <citation type="journal article" date="2020" name="Mol. Plant">
        <title>The Chromosome-Based Rubber Tree Genome Provides New Insights into Spurge Genome Evolution and Rubber Biosynthesis.</title>
        <authorList>
            <person name="Liu J."/>
            <person name="Shi C."/>
            <person name="Shi C.C."/>
            <person name="Li W."/>
            <person name="Zhang Q.J."/>
            <person name="Zhang Y."/>
            <person name="Li K."/>
            <person name="Lu H.F."/>
            <person name="Shi C."/>
            <person name="Zhu S.T."/>
            <person name="Xiao Z.Y."/>
            <person name="Nan H."/>
            <person name="Yue Y."/>
            <person name="Zhu X.G."/>
            <person name="Wu Y."/>
            <person name="Hong X.N."/>
            <person name="Fan G.Y."/>
            <person name="Tong Y."/>
            <person name="Zhang D."/>
            <person name="Mao C.L."/>
            <person name="Liu Y.L."/>
            <person name="Hao S.J."/>
            <person name="Liu W.Q."/>
            <person name="Lv M.Q."/>
            <person name="Zhang H.B."/>
            <person name="Liu Y."/>
            <person name="Hu-Tang G.R."/>
            <person name="Wang J.P."/>
            <person name="Wang J.H."/>
            <person name="Sun Y.H."/>
            <person name="Ni S.B."/>
            <person name="Chen W.B."/>
            <person name="Zhang X.C."/>
            <person name="Jiao Y.N."/>
            <person name="Eichler E.E."/>
            <person name="Li G.H."/>
            <person name="Liu X."/>
            <person name="Gao L.Z."/>
        </authorList>
    </citation>
    <scope>NUCLEOTIDE SEQUENCE [LARGE SCALE GENOMIC DNA]</scope>
    <source>
        <strain evidence="5">cv. GT1</strain>
        <tissue evidence="4">Leaf</tissue>
    </source>
</reference>
<feature type="domain" description="Retrotransposon gag" evidence="3">
    <location>
        <begin position="155"/>
        <end position="232"/>
    </location>
</feature>
<evidence type="ECO:0000313" key="4">
    <source>
        <dbReference type="EMBL" id="KAF2313961.1"/>
    </source>
</evidence>